<dbReference type="InterPro" id="IPR002501">
    <property type="entry name" value="PsdUridine_synth_N"/>
</dbReference>
<dbReference type="AlphaFoldDB" id="A0A087T2W9"/>
<dbReference type="InterPro" id="IPR039048">
    <property type="entry name" value="Trub2"/>
</dbReference>
<dbReference type="Proteomes" id="UP000054359">
    <property type="component" value="Unassembled WGS sequence"/>
</dbReference>
<feature type="non-terminal residue" evidence="3">
    <location>
        <position position="326"/>
    </location>
</feature>
<feature type="domain" description="Pseudouridine synthase II N-terminal" evidence="2">
    <location>
        <begin position="102"/>
        <end position="233"/>
    </location>
</feature>
<organism evidence="3 4">
    <name type="scientific">Stegodyphus mimosarum</name>
    <name type="common">African social velvet spider</name>
    <dbReference type="NCBI Taxonomy" id="407821"/>
    <lineage>
        <taxon>Eukaryota</taxon>
        <taxon>Metazoa</taxon>
        <taxon>Ecdysozoa</taxon>
        <taxon>Arthropoda</taxon>
        <taxon>Chelicerata</taxon>
        <taxon>Arachnida</taxon>
        <taxon>Araneae</taxon>
        <taxon>Araneomorphae</taxon>
        <taxon>Entelegynae</taxon>
        <taxon>Eresoidea</taxon>
        <taxon>Eresidae</taxon>
        <taxon>Stegodyphus</taxon>
    </lineage>
</organism>
<reference evidence="3 4" key="1">
    <citation type="submission" date="2013-11" db="EMBL/GenBank/DDBJ databases">
        <title>Genome sequencing of Stegodyphus mimosarum.</title>
        <authorList>
            <person name="Bechsgaard J."/>
        </authorList>
    </citation>
    <scope>NUCLEOTIDE SEQUENCE [LARGE SCALE GENOMIC DNA]</scope>
</reference>
<evidence type="ECO:0000256" key="1">
    <source>
        <dbReference type="ARBA" id="ARBA00008999"/>
    </source>
</evidence>
<dbReference type="EMBL" id="KK113145">
    <property type="protein sequence ID" value="KFM59458.1"/>
    <property type="molecule type" value="Genomic_DNA"/>
</dbReference>
<accession>A0A087T2W9</accession>
<dbReference type="GO" id="GO:0001522">
    <property type="term" value="P:pseudouridine synthesis"/>
    <property type="evidence" value="ECO:0007669"/>
    <property type="project" value="InterPro"/>
</dbReference>
<dbReference type="SUPFAM" id="SSF55120">
    <property type="entry name" value="Pseudouridine synthase"/>
    <property type="match status" value="1"/>
</dbReference>
<dbReference type="Pfam" id="PF01509">
    <property type="entry name" value="TruB_N"/>
    <property type="match status" value="1"/>
</dbReference>
<keyword evidence="4" id="KW-1185">Reference proteome</keyword>
<evidence type="ECO:0000313" key="4">
    <source>
        <dbReference type="Proteomes" id="UP000054359"/>
    </source>
</evidence>
<dbReference type="OrthoDB" id="9995526at2759"/>
<dbReference type="GO" id="GO:0003723">
    <property type="term" value="F:RNA binding"/>
    <property type="evidence" value="ECO:0007669"/>
    <property type="project" value="InterPro"/>
</dbReference>
<dbReference type="GO" id="GO:0009982">
    <property type="term" value="F:pseudouridine synthase activity"/>
    <property type="evidence" value="ECO:0007669"/>
    <property type="project" value="InterPro"/>
</dbReference>
<dbReference type="InterPro" id="IPR020103">
    <property type="entry name" value="PsdUridine_synth_cat_dom_sf"/>
</dbReference>
<dbReference type="PANTHER" id="PTHR13195">
    <property type="entry name" value="PSEUDOURIDINE SYNTHASE-RELATED"/>
    <property type="match status" value="1"/>
</dbReference>
<protein>
    <submittedName>
        <fullName evidence="3">Putative tRNA pseudouridine synthase 2</fullName>
    </submittedName>
</protein>
<dbReference type="PANTHER" id="PTHR13195:SF0">
    <property type="entry name" value="PSEUDOURIDYLATE SYNTHASE TRUB2, MITOCHONDRIAL"/>
    <property type="match status" value="1"/>
</dbReference>
<proteinExistence type="inferred from homology"/>
<name>A0A087T2W9_STEMI</name>
<dbReference type="Gene3D" id="3.30.2350.10">
    <property type="entry name" value="Pseudouridine synthase"/>
    <property type="match status" value="1"/>
</dbReference>
<sequence>MNTLNYAPDVWKCLNGIFCIYKPANLPTIHVRNTLKIVLCRDLNEMEKRLPNDLVHLKGTIASGKAFEVELIPNYADHELVSGARYQVQDIRIKCLSWMGRNASGVMPMAINDGCKNVVDFQARKFLSKYEIKGRFGMATDTFMADGKVRERSTFTHIRQAAIDRLLASIQASNQALAYQYSGVDIASQEAYELAKKGIIRPSGKSNPIIYSIKCSEFDPPYFILEIGCINETDLFLAELIHQIGVYLRSSAVCTQLRRIQFGYFTTEHALLRKHWTLENILSNITLCKDILGGDTSVPTSANFKVVKTSDLKQIMLNMQNKVRQE</sequence>
<dbReference type="STRING" id="407821.A0A087T2W9"/>
<evidence type="ECO:0000259" key="2">
    <source>
        <dbReference type="Pfam" id="PF01509"/>
    </source>
</evidence>
<gene>
    <name evidence="3" type="ORF">X975_20215</name>
</gene>
<evidence type="ECO:0000313" key="3">
    <source>
        <dbReference type="EMBL" id="KFM59458.1"/>
    </source>
</evidence>
<dbReference type="GO" id="GO:0006396">
    <property type="term" value="P:RNA processing"/>
    <property type="evidence" value="ECO:0007669"/>
    <property type="project" value="InterPro"/>
</dbReference>
<dbReference type="OMA" id="YHVTARM"/>
<comment type="similarity">
    <text evidence="1">Belongs to the pseudouridine synthase TruB family.</text>
</comment>